<feature type="repeat" description="ANK" evidence="3">
    <location>
        <begin position="1853"/>
        <end position="1885"/>
    </location>
</feature>
<feature type="repeat" description="ANK" evidence="3">
    <location>
        <begin position="1955"/>
        <end position="1987"/>
    </location>
</feature>
<keyword evidence="7" id="KW-1185">Reference proteome</keyword>
<evidence type="ECO:0000256" key="4">
    <source>
        <dbReference type="SAM" id="MobiDB-lite"/>
    </source>
</evidence>
<proteinExistence type="predicted"/>
<feature type="repeat" description="ANK" evidence="3">
    <location>
        <begin position="1717"/>
        <end position="1749"/>
    </location>
</feature>
<feature type="repeat" description="ANK" evidence="3">
    <location>
        <begin position="1921"/>
        <end position="1953"/>
    </location>
</feature>
<feature type="domain" description="Protein kinase" evidence="5">
    <location>
        <begin position="438"/>
        <end position="762"/>
    </location>
</feature>
<dbReference type="PROSITE" id="PS50088">
    <property type="entry name" value="ANK_REPEAT"/>
    <property type="match status" value="19"/>
</dbReference>
<evidence type="ECO:0000256" key="2">
    <source>
        <dbReference type="ARBA" id="ARBA00023043"/>
    </source>
</evidence>
<dbReference type="Pfam" id="PF12796">
    <property type="entry name" value="Ank_2"/>
    <property type="match status" value="10"/>
</dbReference>
<dbReference type="PROSITE" id="PS50011">
    <property type="entry name" value="PROTEIN_KINASE_DOM"/>
    <property type="match status" value="1"/>
</dbReference>
<dbReference type="Gene3D" id="1.10.510.10">
    <property type="entry name" value="Transferase(Phosphotransferase) domain 1"/>
    <property type="match status" value="1"/>
</dbReference>
<dbReference type="SUPFAM" id="SSF56112">
    <property type="entry name" value="Protein kinase-like (PK-like)"/>
    <property type="match status" value="1"/>
</dbReference>
<dbReference type="InterPro" id="IPR000719">
    <property type="entry name" value="Prot_kinase_dom"/>
</dbReference>
<evidence type="ECO:0000259" key="5">
    <source>
        <dbReference type="PROSITE" id="PS50011"/>
    </source>
</evidence>
<dbReference type="PANTHER" id="PTHR24198">
    <property type="entry name" value="ANKYRIN REPEAT AND PROTEIN KINASE DOMAIN-CONTAINING PROTEIN"/>
    <property type="match status" value="1"/>
</dbReference>
<feature type="repeat" description="ANK" evidence="3">
    <location>
        <begin position="1683"/>
        <end position="1715"/>
    </location>
</feature>
<feature type="compositionally biased region" description="Low complexity" evidence="4">
    <location>
        <begin position="2068"/>
        <end position="2095"/>
    </location>
</feature>
<feature type="repeat" description="ANK" evidence="3">
    <location>
        <begin position="1404"/>
        <end position="1429"/>
    </location>
</feature>
<feature type="repeat" description="ANK" evidence="3">
    <location>
        <begin position="1553"/>
        <end position="1585"/>
    </location>
</feature>
<feature type="compositionally biased region" description="Basic and acidic residues" evidence="4">
    <location>
        <begin position="925"/>
        <end position="935"/>
    </location>
</feature>
<sequence length="2321" mass="252082">MKRRDRQRAVVTNAGLEAGLEIVASLPQWGICGVAKEILLDVRRLRSRAKDVAQAGRRVVDVLDFLLLARGRVDEEDTLLELEQLLEDLKYAVREYGKSGFLKRMWRQRRHAGSKISLVDEKIRDKLEFLTQAYGVVRDSHVELLLRTHVYKLEEALGRFSGEEFDSDAKALEEVAREGGVDAEESRVALAALAGDEKNYAVFKATAEQLMRAIERNDEVAVVAAAEKAEKTEHRTLTEPALAIRLVAASFLGDTRVVEAVLQEAPDIVHETLGPWAAPHVAAFRGNLDTLELLGHFEVRDARDRTPLHHAAARGQVEVVRFLVEKVVDLEAKDCDDRTALMVAAYAGRVDVVECLRAAVDVDAGFSRGDETAVDLAFCRGHVEVVQALEGAKRLAKPIAPRAPPRREVDFFSSSSSKEEEEEEKRRVVPRGRFFRFFEVEELMARSEFGDIYIAKSSSSSSSSYGARSAMRRRSLSKDACREAMVAAELGSHPCVVSLEYCAVVQGEFFEFFTLVDGGRDLERLASSGDLYDGDLKGVRDSILSLLQQVASGLAFCHSRGVLHQDLRLENVLVGGGNNNNNRARLTGFGSARKGDGVGAQLRAPLVGGGSGYASPEVLAATKRHDEPMVSPAETDIWAFGVLALRLYYADDDTFPLEARVALEEIVNLQPPDDAWSRVDVDVWLQRHLHTIHSYKLDGASLFHLNPNNLRDASRWIKKKRDRAKLRRLLLAPDADANLLLRACLAVRNQRPACGADLFKWIRPPASLVVSSKLSPPRFGGETLLNLGRAFFFYFGDIPAARAALESAVAEPGADLAECFALLACAHLDDDDDDDDDQNWEEAAAVASDKAIQHDPSHAGALLAKAEAARRGDPDSSNNNNNNNNNNNGDDLFAEVIRRSKQQQQQQQPASPSSNDTTSSSYLEAARREADDARDPITNQNVSVSACVRDLPPRVFHRTEVKVAGSSGGGHSHHSAIIKEALGAVLPKECVEPAMRTGRVVLEGEAGSGKGWTLRALVVALCDAQQQQQQQQQQQSEPALLPLLVSLSSIEDPAGDWGMIRDNRRVVLCLDGLDEISPSRRRSVVDAIVERAENCAFVVVASRPSVENIDDLGPRGFVFLSIARVDRERVVEGFGIELDAAAHVETPLALRLALLGAGREIRDRSDLFRVADEVFMGRAVERAAEDDVLTVARDVLRDCGVLEVRRAFEWLALAAHENQRILLQRSDFEGLKTNRLAAAIWVLARAGRLPPLVPRGTDSVAFFHLTFQELYVASILGPDNLLADDEAFDLGDPWWQAPALFAFQLAKEDARMRDRALDVLAERIPKLRVGEQAEICLGKYMTYFPCTIVEIDSANNKIGVQRVRRDVAGVAAFARRAAADGETSLAAGLVNRGADLITPVDPATKDSALHAAARAGRAECAQLLLAAGAWSRGLNKSGSTPRDLSVSCVIDVHLRAEMVRVFHPPKCDEDLAAHPFVPGVIEWLDSNDDLDEIPDDEDWDDDVRSYAFAQACHRRRYRAATTLAFSVDVNGSLSAAAAAAKDHKSPPSSPESNSSRPLHFAVVNSCTDALNILLERGARVDDAAGKTALALAARLNRSEALALLLEKVKHGEDFLGDALHSAAQYGFLDCARLLIDKGAEIEQAAIDSGSTPLHVASWNGDVECVQFLIDTGAQVDRATITEKGSTALHLASWNGHVECARLLIEKGAEIGKRTSDNGLTPLHVASWNGHVECVQALIEKGAEIDVGTTGKGSTPLHVASWNGHVECVQALIEKGAQVNRARSNDGLTPLLLAAENDHVETAQLLIDEGADVDKPRTDNGATPLSLAARYGNVDCARLLLLKNALVDKPRTDSGATPLHAASLYGHVDCVRLLIQNGAEIDKPTIDNRMTPLFVASWNGHVESVRILIDMGAKVDKENAENRSTALQLASQNGDVDCVRVLIEKGAEVDKPRADDGATPLHLASQNGHVACVRHLIEKGADIDKPRTAGATALHLASQNGHVDCVRLLVRMGADVEEKARSDDGATALHLAAEYGHEECIRLLIEKGADVDKTQNGAIFRHHAEGAEDNNNNNNNNDDKAAAAANAAAATTNTTNRSSKTTLVQLVVEMGAEVDVVRTDNGATPLHLAAQNGHVGCVRLLIANCAEVDKTTTDDGSTALHLASQNGHIDCMKFLIANGAEVNKRRYEVEVDVSSPPDETKDAERAELTEPRSSRKKSTTTSDGAIPLHLASQNGHVECVRLLVQNGAEINRPTTTDCSTALHLASQNSHVECVQLLVAKGADIRAKTRQKSTPRDLAQTVAVRQVLMEAAAMSQTGCCLIR</sequence>
<dbReference type="PANTHER" id="PTHR24198:SF165">
    <property type="entry name" value="ANKYRIN REPEAT-CONTAINING PROTEIN-RELATED"/>
    <property type="match status" value="1"/>
</dbReference>
<dbReference type="InterPro" id="IPR002110">
    <property type="entry name" value="Ankyrin_rpt"/>
</dbReference>
<dbReference type="PROSITE" id="PS50297">
    <property type="entry name" value="ANK_REP_REGION"/>
    <property type="match status" value="19"/>
</dbReference>
<accession>A0AAD7XMB5</accession>
<reference evidence="6" key="1">
    <citation type="submission" date="2023-01" db="EMBL/GenBank/DDBJ databases">
        <title>Metagenome sequencing of chrysophaentin producing Chrysophaeum taylorii.</title>
        <authorList>
            <person name="Davison J."/>
            <person name="Bewley C."/>
        </authorList>
    </citation>
    <scope>NUCLEOTIDE SEQUENCE</scope>
    <source>
        <strain evidence="6">NIES-1699</strain>
    </source>
</reference>
<feature type="repeat" description="ANK" evidence="3">
    <location>
        <begin position="1819"/>
        <end position="1851"/>
    </location>
</feature>
<evidence type="ECO:0000256" key="3">
    <source>
        <dbReference type="PROSITE-ProRule" id="PRU00023"/>
    </source>
</evidence>
<feature type="repeat" description="ANK" evidence="3">
    <location>
        <begin position="1785"/>
        <end position="1817"/>
    </location>
</feature>
<feature type="repeat" description="ANK" evidence="3">
    <location>
        <begin position="2120"/>
        <end position="2152"/>
    </location>
</feature>
<dbReference type="PRINTS" id="PR01415">
    <property type="entry name" value="ANKYRIN"/>
</dbReference>
<protein>
    <recommendedName>
        <fullName evidence="5">Protein kinase domain-containing protein</fullName>
    </recommendedName>
</protein>
<feature type="region of interest" description="Disordered" evidence="4">
    <location>
        <begin position="2188"/>
        <end position="2226"/>
    </location>
</feature>
<dbReference type="InterPro" id="IPR008266">
    <property type="entry name" value="Tyr_kinase_AS"/>
</dbReference>
<dbReference type="GO" id="GO:0004672">
    <property type="term" value="F:protein kinase activity"/>
    <property type="evidence" value="ECO:0007669"/>
    <property type="project" value="InterPro"/>
</dbReference>
<evidence type="ECO:0000313" key="6">
    <source>
        <dbReference type="EMBL" id="KAJ8611491.1"/>
    </source>
</evidence>
<dbReference type="InterPro" id="IPR036770">
    <property type="entry name" value="Ankyrin_rpt-contain_sf"/>
</dbReference>
<evidence type="ECO:0000256" key="1">
    <source>
        <dbReference type="ARBA" id="ARBA00022737"/>
    </source>
</evidence>
<comment type="caution">
    <text evidence="6">The sequence shown here is derived from an EMBL/GenBank/DDBJ whole genome shotgun (WGS) entry which is preliminary data.</text>
</comment>
<dbReference type="Pfam" id="PF00069">
    <property type="entry name" value="Pkinase"/>
    <property type="match status" value="1"/>
</dbReference>
<keyword evidence="1" id="KW-0677">Repeat</keyword>
<dbReference type="Proteomes" id="UP001230188">
    <property type="component" value="Unassembled WGS sequence"/>
</dbReference>
<feature type="repeat" description="ANK" evidence="3">
    <location>
        <begin position="2222"/>
        <end position="2254"/>
    </location>
</feature>
<feature type="region of interest" description="Disordered" evidence="4">
    <location>
        <begin position="2063"/>
        <end position="2095"/>
    </location>
</feature>
<feature type="compositionally biased region" description="Basic and acidic residues" evidence="4">
    <location>
        <begin position="2197"/>
        <end position="2212"/>
    </location>
</feature>
<organism evidence="6 7">
    <name type="scientific">Chrysophaeum taylorii</name>
    <dbReference type="NCBI Taxonomy" id="2483200"/>
    <lineage>
        <taxon>Eukaryota</taxon>
        <taxon>Sar</taxon>
        <taxon>Stramenopiles</taxon>
        <taxon>Ochrophyta</taxon>
        <taxon>Pelagophyceae</taxon>
        <taxon>Pelagomonadales</taxon>
        <taxon>Pelagomonadaceae</taxon>
        <taxon>Chrysophaeum</taxon>
    </lineage>
</organism>
<feature type="repeat" description="ANK" evidence="3">
    <location>
        <begin position="1887"/>
        <end position="1919"/>
    </location>
</feature>
<dbReference type="SUPFAM" id="SSF48403">
    <property type="entry name" value="Ankyrin repeat"/>
    <property type="match status" value="5"/>
</dbReference>
<feature type="repeat" description="ANK" evidence="3">
    <location>
        <begin position="2256"/>
        <end position="2288"/>
    </location>
</feature>
<feature type="repeat" description="ANK" evidence="3">
    <location>
        <begin position="1751"/>
        <end position="1783"/>
    </location>
</feature>
<feature type="repeat" description="ANK" evidence="3">
    <location>
        <begin position="1988"/>
        <end position="2020"/>
    </location>
</feature>
<feature type="repeat" description="ANK" evidence="3">
    <location>
        <begin position="2154"/>
        <end position="2186"/>
    </location>
</feature>
<dbReference type="GO" id="GO:0005524">
    <property type="term" value="F:ATP binding"/>
    <property type="evidence" value="ECO:0007669"/>
    <property type="project" value="InterPro"/>
</dbReference>
<gene>
    <name evidence="6" type="ORF">CTAYLR_010308</name>
</gene>
<feature type="compositionally biased region" description="Low complexity" evidence="4">
    <location>
        <begin position="902"/>
        <end position="921"/>
    </location>
</feature>
<dbReference type="PROSITE" id="PS00109">
    <property type="entry name" value="PROTEIN_KINASE_TYR"/>
    <property type="match status" value="1"/>
</dbReference>
<feature type="repeat" description="ANK" evidence="3">
    <location>
        <begin position="303"/>
        <end position="335"/>
    </location>
</feature>
<dbReference type="SMART" id="SM00248">
    <property type="entry name" value="ANK"/>
    <property type="match status" value="23"/>
</dbReference>
<keyword evidence="2 3" id="KW-0040">ANK repeat</keyword>
<dbReference type="Gene3D" id="3.40.50.300">
    <property type="entry name" value="P-loop containing nucleotide triphosphate hydrolases"/>
    <property type="match status" value="1"/>
</dbReference>
<feature type="repeat" description="ANK" evidence="3">
    <location>
        <begin position="1648"/>
        <end position="1680"/>
    </location>
</feature>
<dbReference type="Pfam" id="PF00023">
    <property type="entry name" value="Ank"/>
    <property type="match status" value="2"/>
</dbReference>
<feature type="region of interest" description="Disordered" evidence="4">
    <location>
        <begin position="864"/>
        <end position="938"/>
    </location>
</feature>
<dbReference type="InterPro" id="IPR027417">
    <property type="entry name" value="P-loop_NTPase"/>
</dbReference>
<dbReference type="EMBL" id="JAQMWT010000073">
    <property type="protein sequence ID" value="KAJ8611491.1"/>
    <property type="molecule type" value="Genomic_DNA"/>
</dbReference>
<name>A0AAD7XMB5_9STRA</name>
<feature type="repeat" description="ANK" evidence="3">
    <location>
        <begin position="2023"/>
        <end position="2055"/>
    </location>
</feature>
<dbReference type="InterPro" id="IPR011009">
    <property type="entry name" value="Kinase-like_dom_sf"/>
</dbReference>
<evidence type="ECO:0000313" key="7">
    <source>
        <dbReference type="Proteomes" id="UP001230188"/>
    </source>
</evidence>
<dbReference type="Gene3D" id="1.25.40.20">
    <property type="entry name" value="Ankyrin repeat-containing domain"/>
    <property type="match status" value="9"/>
</dbReference>
<feature type="compositionally biased region" description="Low complexity" evidence="4">
    <location>
        <begin position="878"/>
        <end position="888"/>
    </location>
</feature>